<gene>
    <name evidence="9" type="primary">flgC</name>
    <name evidence="9" type="ORF">HCT46_05895</name>
</gene>
<dbReference type="Pfam" id="PF00460">
    <property type="entry name" value="Flg_bb_rod"/>
    <property type="match status" value="1"/>
</dbReference>
<dbReference type="EMBL" id="JAATLK010000001">
    <property type="protein sequence ID" value="NIZ47441.1"/>
    <property type="molecule type" value="Genomic_DNA"/>
</dbReference>
<evidence type="ECO:0000256" key="5">
    <source>
        <dbReference type="ARBA" id="ARBA00025933"/>
    </source>
</evidence>
<reference evidence="9" key="1">
    <citation type="submission" date="2020-03" db="EMBL/GenBank/DDBJ databases">
        <title>Spirochaetal bacteria isolated from arthropods constitute a novel genus Entomospira genus novum within the order Spirochaetales.</title>
        <authorList>
            <person name="Grana-Miraglia L."/>
            <person name="Sikutova S."/>
            <person name="Fingerle V."/>
            <person name="Sing A."/>
            <person name="Castillo-Ramirez S."/>
            <person name="Margos G."/>
            <person name="Rudolf I."/>
        </authorList>
    </citation>
    <scope>NUCLEOTIDE SEQUENCE</scope>
    <source>
        <strain evidence="9">BR208</strain>
    </source>
</reference>
<evidence type="ECO:0000313" key="9">
    <source>
        <dbReference type="EMBL" id="NIZ47441.1"/>
    </source>
</evidence>
<keyword evidence="10" id="KW-1185">Reference proteome</keyword>
<proteinExistence type="inferred from homology"/>
<dbReference type="InterPro" id="IPR006299">
    <property type="entry name" value="FlgC"/>
</dbReference>
<evidence type="ECO:0000259" key="7">
    <source>
        <dbReference type="Pfam" id="PF00460"/>
    </source>
</evidence>
<dbReference type="InterPro" id="IPR010930">
    <property type="entry name" value="Flg_bb/hook_C_dom"/>
</dbReference>
<dbReference type="Pfam" id="PF06429">
    <property type="entry name" value="Flg_bbr_C"/>
    <property type="match status" value="1"/>
</dbReference>
<dbReference type="PANTHER" id="PTHR30435">
    <property type="entry name" value="FLAGELLAR PROTEIN"/>
    <property type="match status" value="1"/>
</dbReference>
<feature type="domain" description="Flagellar basal body rod protein N-terminal" evidence="7">
    <location>
        <begin position="7"/>
        <end position="34"/>
    </location>
</feature>
<feature type="domain" description="Flagellar basal-body/hook protein C-terminal" evidence="8">
    <location>
        <begin position="105"/>
        <end position="148"/>
    </location>
</feature>
<evidence type="ECO:0000259" key="8">
    <source>
        <dbReference type="Pfam" id="PF06429"/>
    </source>
</evidence>
<evidence type="ECO:0000256" key="1">
    <source>
        <dbReference type="ARBA" id="ARBA00004117"/>
    </source>
</evidence>
<dbReference type="InterPro" id="IPR001444">
    <property type="entry name" value="Flag_bb_rod_N"/>
</dbReference>
<dbReference type="AlphaFoldDB" id="A0A968GGK7"/>
<comment type="similarity">
    <text evidence="2">Belongs to the flagella basal body rod proteins family.</text>
</comment>
<keyword evidence="9" id="KW-0969">Cilium</keyword>
<sequence>MGMFSGINIAASSMSAQRLRMDVISNNIANVETTRTPEGGAFKRSRIIMRPLVDQPYWRSPLLPDTLDSGPGQGVRVARIEKDNTRGALRWDPTHPDAMVSGPEAGYVEQSNVVLVNEMVDLIAASRSYEASATLVESEKAAFSKALDIAR</sequence>
<dbReference type="GO" id="GO:0071978">
    <property type="term" value="P:bacterial-type flagellum-dependent swarming motility"/>
    <property type="evidence" value="ECO:0007669"/>
    <property type="project" value="TreeGrafter"/>
</dbReference>
<evidence type="ECO:0000313" key="10">
    <source>
        <dbReference type="Proteomes" id="UP000752013"/>
    </source>
</evidence>
<keyword evidence="9" id="KW-0282">Flagellum</keyword>
<dbReference type="RefSeq" id="WP_167703855.1">
    <property type="nucleotide sequence ID" value="NZ_CP118168.1"/>
</dbReference>
<dbReference type="GO" id="GO:0030694">
    <property type="term" value="C:bacterial-type flagellum basal body, rod"/>
    <property type="evidence" value="ECO:0007669"/>
    <property type="project" value="UniProtKB-UniRule"/>
</dbReference>
<keyword evidence="4 6" id="KW-0975">Bacterial flagellum</keyword>
<evidence type="ECO:0000256" key="4">
    <source>
        <dbReference type="ARBA" id="ARBA00023143"/>
    </source>
</evidence>
<accession>A0A968GGK7</accession>
<comment type="caution">
    <text evidence="9">The sequence shown here is derived from an EMBL/GenBank/DDBJ whole genome shotgun (WGS) entry which is preliminary data.</text>
</comment>
<name>A0A968GGK7_9SPIO</name>
<dbReference type="PANTHER" id="PTHR30435:SF2">
    <property type="entry name" value="FLAGELLAR BASAL-BODY ROD PROTEIN FLGC"/>
    <property type="match status" value="1"/>
</dbReference>
<keyword evidence="9" id="KW-0966">Cell projection</keyword>
<organism evidence="9 10">
    <name type="scientific">Entomospira nematocerorum</name>
    <dbReference type="NCBI Taxonomy" id="2719987"/>
    <lineage>
        <taxon>Bacteria</taxon>
        <taxon>Pseudomonadati</taxon>
        <taxon>Spirochaetota</taxon>
        <taxon>Spirochaetia</taxon>
        <taxon>Spirochaetales</taxon>
        <taxon>Spirochaetaceae</taxon>
        <taxon>Entomospira</taxon>
    </lineage>
</organism>
<comment type="subunit">
    <text evidence="5 6">The basal body constitutes a major portion of the flagellar organelle and consists of four rings (L,P,S, and M) mounted on a central rod. The rod consists of about 26 subunits of FlgG in the distal portion, and FlgB, FlgC and FlgF are thought to build up the proximal portion of the rod with about 6 subunits each.</text>
</comment>
<evidence type="ECO:0000256" key="6">
    <source>
        <dbReference type="RuleBase" id="RU362062"/>
    </source>
</evidence>
<dbReference type="Proteomes" id="UP000752013">
    <property type="component" value="Unassembled WGS sequence"/>
</dbReference>
<evidence type="ECO:0000256" key="3">
    <source>
        <dbReference type="ARBA" id="ARBA00017941"/>
    </source>
</evidence>
<protein>
    <recommendedName>
        <fullName evidence="3 6">Flagellar basal-body rod protein FlgC</fullName>
    </recommendedName>
</protein>
<comment type="subcellular location">
    <subcellularLocation>
        <location evidence="1 6">Bacterial flagellum basal body</location>
    </subcellularLocation>
</comment>
<evidence type="ECO:0000256" key="2">
    <source>
        <dbReference type="ARBA" id="ARBA00009677"/>
    </source>
</evidence>
<dbReference type="NCBIfam" id="TIGR01395">
    <property type="entry name" value="FlgC"/>
    <property type="match status" value="1"/>
</dbReference>